<feature type="domain" description="Response regulatory" evidence="9">
    <location>
        <begin position="3"/>
        <end position="115"/>
    </location>
</feature>
<evidence type="ECO:0000313" key="11">
    <source>
        <dbReference type="EMBL" id="AIQ58625.1"/>
    </source>
</evidence>
<name>A0A089LEV3_PAEBO</name>
<dbReference type="PANTHER" id="PTHR48111">
    <property type="entry name" value="REGULATOR OF RPOS"/>
    <property type="match status" value="1"/>
</dbReference>
<dbReference type="GO" id="GO:0005829">
    <property type="term" value="C:cytosol"/>
    <property type="evidence" value="ECO:0007669"/>
    <property type="project" value="TreeGrafter"/>
</dbReference>
<protein>
    <submittedName>
        <fullName evidence="11">PhoP family transcriptional regulator</fullName>
    </submittedName>
</protein>
<dbReference type="InterPro" id="IPR016032">
    <property type="entry name" value="Sig_transdc_resp-reg_C-effctor"/>
</dbReference>
<dbReference type="EMBL" id="CP009285">
    <property type="protein sequence ID" value="AIQ58625.1"/>
    <property type="molecule type" value="Genomic_DNA"/>
</dbReference>
<keyword evidence="6" id="KW-0804">Transcription</keyword>
<evidence type="ECO:0000256" key="6">
    <source>
        <dbReference type="ARBA" id="ARBA00023163"/>
    </source>
</evidence>
<dbReference type="SMART" id="SM00448">
    <property type="entry name" value="REC"/>
    <property type="match status" value="1"/>
</dbReference>
<dbReference type="InterPro" id="IPR001867">
    <property type="entry name" value="OmpR/PhoB-type_DNA-bd"/>
</dbReference>
<dbReference type="KEGG" id="pbd:PBOR_18000"/>
<dbReference type="Gene3D" id="1.10.10.10">
    <property type="entry name" value="Winged helix-like DNA-binding domain superfamily/Winged helix DNA-binding domain"/>
    <property type="match status" value="1"/>
</dbReference>
<dbReference type="HOGENOM" id="CLU_000445_30_4_9"/>
<dbReference type="PANTHER" id="PTHR48111:SF2">
    <property type="entry name" value="RESPONSE REGULATOR SAER"/>
    <property type="match status" value="1"/>
</dbReference>
<dbReference type="PROSITE" id="PS50110">
    <property type="entry name" value="RESPONSE_REGULATORY"/>
    <property type="match status" value="1"/>
</dbReference>
<dbReference type="OrthoDB" id="9790442at2"/>
<dbReference type="AlphaFoldDB" id="A0A089LEV3"/>
<keyword evidence="4" id="KW-0805">Transcription regulation</keyword>
<dbReference type="InterPro" id="IPR036388">
    <property type="entry name" value="WH-like_DNA-bd_sf"/>
</dbReference>
<dbReference type="GO" id="GO:0032993">
    <property type="term" value="C:protein-DNA complex"/>
    <property type="evidence" value="ECO:0007669"/>
    <property type="project" value="TreeGrafter"/>
</dbReference>
<evidence type="ECO:0000256" key="2">
    <source>
        <dbReference type="ARBA" id="ARBA00022553"/>
    </source>
</evidence>
<evidence type="ECO:0000259" key="10">
    <source>
        <dbReference type="PROSITE" id="PS51755"/>
    </source>
</evidence>
<sequence>MYTILIADDESEIVELLQLYLEKEYNILQAQNGIEALKLMQGNKIDLAILDIMMPGMDGLQLLKRIREHEHFPVLFLSAKSQHHDKILGLELGADDYISKPFNPLEIVARAGALLRRVHQFDAKAVEEEQTKEQIVLGRLTLDRSSCQVEVSGKPVALTSTEYKILELLMEQPGRVFTRKKIYEAVWEDFYVYEDNSIMVHISNIRDKIERDSKKPEYLKTIRGLGYKIEAPVEK</sequence>
<dbReference type="Gene3D" id="3.40.50.2300">
    <property type="match status" value="1"/>
</dbReference>
<evidence type="ECO:0000256" key="8">
    <source>
        <dbReference type="PROSITE-ProRule" id="PRU01091"/>
    </source>
</evidence>
<dbReference type="GO" id="GO:0006355">
    <property type="term" value="P:regulation of DNA-templated transcription"/>
    <property type="evidence" value="ECO:0007669"/>
    <property type="project" value="InterPro"/>
</dbReference>
<accession>A0A089LEV3</accession>
<dbReference type="CDD" id="cd00383">
    <property type="entry name" value="trans_reg_C"/>
    <property type="match status" value="1"/>
</dbReference>
<feature type="modified residue" description="4-aspartylphosphate" evidence="7">
    <location>
        <position position="51"/>
    </location>
</feature>
<dbReference type="Pfam" id="PF00486">
    <property type="entry name" value="Trans_reg_C"/>
    <property type="match status" value="1"/>
</dbReference>
<dbReference type="InterPro" id="IPR001789">
    <property type="entry name" value="Sig_transdc_resp-reg_receiver"/>
</dbReference>
<feature type="DNA-binding region" description="OmpR/PhoB-type" evidence="8">
    <location>
        <begin position="132"/>
        <end position="231"/>
    </location>
</feature>
<keyword evidence="5 8" id="KW-0238">DNA-binding</keyword>
<reference evidence="11" key="1">
    <citation type="submission" date="2014-08" db="EMBL/GenBank/DDBJ databases">
        <title>Comparative genomics of the Paenibacillus odorifer group.</title>
        <authorList>
            <person name="den Bakker H.C."/>
            <person name="Tsai Y.-C.Y.-C."/>
            <person name="Martin N."/>
            <person name="Korlach J."/>
            <person name="Wiedmann M."/>
        </authorList>
    </citation>
    <scope>NUCLEOTIDE SEQUENCE [LARGE SCALE GENOMIC DNA]</scope>
    <source>
        <strain evidence="11">DSM 13188</strain>
    </source>
</reference>
<dbReference type="FunFam" id="3.40.50.2300:FF:000001">
    <property type="entry name" value="DNA-binding response regulator PhoB"/>
    <property type="match status" value="1"/>
</dbReference>
<dbReference type="InterPro" id="IPR011006">
    <property type="entry name" value="CheY-like_superfamily"/>
</dbReference>
<dbReference type="Proteomes" id="UP000029518">
    <property type="component" value="Chromosome"/>
</dbReference>
<evidence type="ECO:0000259" key="9">
    <source>
        <dbReference type="PROSITE" id="PS50110"/>
    </source>
</evidence>
<organism evidence="11 12">
    <name type="scientific">Paenibacillus borealis</name>
    <dbReference type="NCBI Taxonomy" id="160799"/>
    <lineage>
        <taxon>Bacteria</taxon>
        <taxon>Bacillati</taxon>
        <taxon>Bacillota</taxon>
        <taxon>Bacilli</taxon>
        <taxon>Bacillales</taxon>
        <taxon>Paenibacillaceae</taxon>
        <taxon>Paenibacillus</taxon>
    </lineage>
</organism>
<dbReference type="RefSeq" id="WP_042213716.1">
    <property type="nucleotide sequence ID" value="NZ_CP009285.1"/>
</dbReference>
<proteinExistence type="predicted"/>
<comment type="subcellular location">
    <subcellularLocation>
        <location evidence="1">Cytoplasm</location>
    </subcellularLocation>
</comment>
<evidence type="ECO:0000256" key="5">
    <source>
        <dbReference type="ARBA" id="ARBA00023125"/>
    </source>
</evidence>
<keyword evidence="12" id="KW-1185">Reference proteome</keyword>
<evidence type="ECO:0000313" key="12">
    <source>
        <dbReference type="Proteomes" id="UP000029518"/>
    </source>
</evidence>
<keyword evidence="2 7" id="KW-0597">Phosphoprotein</keyword>
<dbReference type="GO" id="GO:0000976">
    <property type="term" value="F:transcription cis-regulatory region binding"/>
    <property type="evidence" value="ECO:0007669"/>
    <property type="project" value="TreeGrafter"/>
</dbReference>
<feature type="domain" description="OmpR/PhoB-type" evidence="10">
    <location>
        <begin position="132"/>
        <end position="231"/>
    </location>
</feature>
<evidence type="ECO:0000256" key="7">
    <source>
        <dbReference type="PROSITE-ProRule" id="PRU00169"/>
    </source>
</evidence>
<dbReference type="PROSITE" id="PS51755">
    <property type="entry name" value="OMPR_PHOB"/>
    <property type="match status" value="1"/>
</dbReference>
<dbReference type="GO" id="GO:0000156">
    <property type="term" value="F:phosphorelay response regulator activity"/>
    <property type="evidence" value="ECO:0007669"/>
    <property type="project" value="TreeGrafter"/>
</dbReference>
<evidence type="ECO:0000256" key="4">
    <source>
        <dbReference type="ARBA" id="ARBA00023015"/>
    </source>
</evidence>
<dbReference type="SMART" id="SM00862">
    <property type="entry name" value="Trans_reg_C"/>
    <property type="match status" value="1"/>
</dbReference>
<evidence type="ECO:0000256" key="3">
    <source>
        <dbReference type="ARBA" id="ARBA00023012"/>
    </source>
</evidence>
<dbReference type="CDD" id="cd17574">
    <property type="entry name" value="REC_OmpR"/>
    <property type="match status" value="1"/>
</dbReference>
<dbReference type="Gene3D" id="6.10.250.690">
    <property type="match status" value="1"/>
</dbReference>
<evidence type="ECO:0000256" key="1">
    <source>
        <dbReference type="ARBA" id="ARBA00004496"/>
    </source>
</evidence>
<dbReference type="FunFam" id="1.10.10.10:FF:000018">
    <property type="entry name" value="DNA-binding response regulator ResD"/>
    <property type="match status" value="1"/>
</dbReference>
<dbReference type="InterPro" id="IPR039420">
    <property type="entry name" value="WalR-like"/>
</dbReference>
<gene>
    <name evidence="11" type="ORF">PBOR_18000</name>
</gene>
<dbReference type="Pfam" id="PF00072">
    <property type="entry name" value="Response_reg"/>
    <property type="match status" value="1"/>
</dbReference>
<keyword evidence="3" id="KW-0902">Two-component regulatory system</keyword>
<dbReference type="SUPFAM" id="SSF52172">
    <property type="entry name" value="CheY-like"/>
    <property type="match status" value="1"/>
</dbReference>
<dbReference type="SUPFAM" id="SSF46894">
    <property type="entry name" value="C-terminal effector domain of the bipartite response regulators"/>
    <property type="match status" value="1"/>
</dbReference>